<feature type="transmembrane region" description="Helical" evidence="1">
    <location>
        <begin position="7"/>
        <end position="26"/>
    </location>
</feature>
<evidence type="ECO:0000313" key="3">
    <source>
        <dbReference type="Proteomes" id="UP000499080"/>
    </source>
</evidence>
<evidence type="ECO:0000256" key="1">
    <source>
        <dbReference type="SAM" id="Phobius"/>
    </source>
</evidence>
<feature type="transmembrane region" description="Helical" evidence="1">
    <location>
        <begin position="32"/>
        <end position="54"/>
    </location>
</feature>
<protein>
    <submittedName>
        <fullName evidence="2">Uncharacterized protein</fullName>
    </submittedName>
</protein>
<sequence length="195" mass="20644">MSPLHNITKSLCVIIAIINLLVYSSIESCESPLILLLFELISQVLLVLTVAQWADAKDLLDAMGYGVVYRGGSALATSKDGILWRNACGCGSSMCGSYGSCRPDYSPKPAPRPQPLPSCRPCEESGNFGNCGCSPSLRPRPAPRPQPPPPCRPCEGSGNFGNCGCSPSLRPRTAPLSPCDCPPAIPDVIIRIDEG</sequence>
<reference evidence="2 3" key="1">
    <citation type="journal article" date="2019" name="Sci. Rep.">
        <title>Orb-weaving spider Araneus ventricosus genome elucidates the spidroin gene catalogue.</title>
        <authorList>
            <person name="Kono N."/>
            <person name="Nakamura H."/>
            <person name="Ohtoshi R."/>
            <person name="Moran D.A.P."/>
            <person name="Shinohara A."/>
            <person name="Yoshida Y."/>
            <person name="Fujiwara M."/>
            <person name="Mori M."/>
            <person name="Tomita M."/>
            <person name="Arakawa K."/>
        </authorList>
    </citation>
    <scope>NUCLEOTIDE SEQUENCE [LARGE SCALE GENOMIC DNA]</scope>
</reference>
<keyword evidence="1" id="KW-0472">Membrane</keyword>
<organism evidence="2 3">
    <name type="scientific">Araneus ventricosus</name>
    <name type="common">Orbweaver spider</name>
    <name type="synonym">Epeira ventricosa</name>
    <dbReference type="NCBI Taxonomy" id="182803"/>
    <lineage>
        <taxon>Eukaryota</taxon>
        <taxon>Metazoa</taxon>
        <taxon>Ecdysozoa</taxon>
        <taxon>Arthropoda</taxon>
        <taxon>Chelicerata</taxon>
        <taxon>Arachnida</taxon>
        <taxon>Araneae</taxon>
        <taxon>Araneomorphae</taxon>
        <taxon>Entelegynae</taxon>
        <taxon>Araneoidea</taxon>
        <taxon>Araneidae</taxon>
        <taxon>Araneus</taxon>
    </lineage>
</organism>
<gene>
    <name evidence="2" type="ORF">AVEN_125765_1</name>
</gene>
<dbReference type="Proteomes" id="UP000499080">
    <property type="component" value="Unassembled WGS sequence"/>
</dbReference>
<name>A0A4Y2QY78_ARAVE</name>
<dbReference type="AlphaFoldDB" id="A0A4Y2QY78"/>
<keyword evidence="3" id="KW-1185">Reference proteome</keyword>
<comment type="caution">
    <text evidence="2">The sequence shown here is derived from an EMBL/GenBank/DDBJ whole genome shotgun (WGS) entry which is preliminary data.</text>
</comment>
<keyword evidence="1" id="KW-0812">Transmembrane</keyword>
<proteinExistence type="predicted"/>
<accession>A0A4Y2QY78</accession>
<evidence type="ECO:0000313" key="2">
    <source>
        <dbReference type="EMBL" id="GBN68288.1"/>
    </source>
</evidence>
<dbReference type="EMBL" id="BGPR01141318">
    <property type="protein sequence ID" value="GBN68288.1"/>
    <property type="molecule type" value="Genomic_DNA"/>
</dbReference>
<keyword evidence="1" id="KW-1133">Transmembrane helix</keyword>